<dbReference type="AlphaFoldDB" id="A0A1I7TLC8"/>
<sequence>MEPIKSVFLSTQKTPTNGAVSVKTKRVYTVSLSITNDSLSRSYLLVDPLLTFVVISQSLYIKVKNFIEQPLRTQLKKKIKEIICVPLCQTRFPKSLLEKLTECSTSCHDVVVTF</sequence>
<proteinExistence type="predicted"/>
<evidence type="ECO:0000313" key="2">
    <source>
        <dbReference type="WBParaSite" id="Csp11.Scaffold628.g7062.t1"/>
    </source>
</evidence>
<reference evidence="2" key="1">
    <citation type="submission" date="2016-11" db="UniProtKB">
        <authorList>
            <consortium name="WormBaseParasite"/>
        </authorList>
    </citation>
    <scope>IDENTIFICATION</scope>
</reference>
<evidence type="ECO:0000313" key="1">
    <source>
        <dbReference type="Proteomes" id="UP000095282"/>
    </source>
</evidence>
<keyword evidence="1" id="KW-1185">Reference proteome</keyword>
<name>A0A1I7TLC8_9PELO</name>
<organism evidence="1 2">
    <name type="scientific">Caenorhabditis tropicalis</name>
    <dbReference type="NCBI Taxonomy" id="1561998"/>
    <lineage>
        <taxon>Eukaryota</taxon>
        <taxon>Metazoa</taxon>
        <taxon>Ecdysozoa</taxon>
        <taxon>Nematoda</taxon>
        <taxon>Chromadorea</taxon>
        <taxon>Rhabditida</taxon>
        <taxon>Rhabditina</taxon>
        <taxon>Rhabditomorpha</taxon>
        <taxon>Rhabditoidea</taxon>
        <taxon>Rhabditidae</taxon>
        <taxon>Peloderinae</taxon>
        <taxon>Caenorhabditis</taxon>
    </lineage>
</organism>
<dbReference type="WBParaSite" id="Csp11.Scaffold628.g7062.t1">
    <property type="protein sequence ID" value="Csp11.Scaffold628.g7062.t1"/>
    <property type="gene ID" value="Csp11.Scaffold628.g7062"/>
</dbReference>
<accession>A0A1I7TLC8</accession>
<protein>
    <submittedName>
        <fullName evidence="2">Uncharacterized protein</fullName>
    </submittedName>
</protein>
<dbReference type="Proteomes" id="UP000095282">
    <property type="component" value="Unplaced"/>
</dbReference>